<reference evidence="14" key="1">
    <citation type="submission" date="2023-05" db="EMBL/GenBank/DDBJ databases">
        <title>Nepenthes gracilis genome sequencing.</title>
        <authorList>
            <person name="Fukushima K."/>
        </authorList>
    </citation>
    <scope>NUCLEOTIDE SEQUENCE</scope>
    <source>
        <strain evidence="14">SING2019-196</strain>
    </source>
</reference>
<evidence type="ECO:0000256" key="6">
    <source>
        <dbReference type="ARBA" id="ARBA00022741"/>
    </source>
</evidence>
<dbReference type="InterPro" id="IPR022953">
    <property type="entry name" value="ATP_PFK"/>
</dbReference>
<keyword evidence="3 12" id="KW-0021">Allosteric enzyme</keyword>
<dbReference type="EMBL" id="BSYO01000028">
    <property type="protein sequence ID" value="GMH24679.1"/>
    <property type="molecule type" value="Genomic_DNA"/>
</dbReference>
<dbReference type="PRINTS" id="PR00476">
    <property type="entry name" value="PHFRCTKINASE"/>
</dbReference>
<dbReference type="GO" id="GO:0005737">
    <property type="term" value="C:cytoplasm"/>
    <property type="evidence" value="ECO:0007669"/>
    <property type="project" value="UniProtKB-SubCell"/>
</dbReference>
<evidence type="ECO:0000256" key="7">
    <source>
        <dbReference type="ARBA" id="ARBA00022777"/>
    </source>
</evidence>
<dbReference type="SUPFAM" id="SSF53784">
    <property type="entry name" value="Phosphofructokinase"/>
    <property type="match status" value="1"/>
</dbReference>
<organism evidence="14 15">
    <name type="scientific">Nepenthes gracilis</name>
    <name type="common">Slender pitcher plant</name>
    <dbReference type="NCBI Taxonomy" id="150966"/>
    <lineage>
        <taxon>Eukaryota</taxon>
        <taxon>Viridiplantae</taxon>
        <taxon>Streptophyta</taxon>
        <taxon>Embryophyta</taxon>
        <taxon>Tracheophyta</taxon>
        <taxon>Spermatophyta</taxon>
        <taxon>Magnoliopsida</taxon>
        <taxon>eudicotyledons</taxon>
        <taxon>Gunneridae</taxon>
        <taxon>Pentapetalae</taxon>
        <taxon>Caryophyllales</taxon>
        <taxon>Nepenthaceae</taxon>
        <taxon>Nepenthes</taxon>
    </lineage>
</organism>
<keyword evidence="7 12" id="KW-0418">Kinase</keyword>
<proteinExistence type="inferred from homology"/>
<feature type="binding site" evidence="12">
    <location>
        <begin position="343"/>
        <end position="345"/>
    </location>
    <ligand>
        <name>substrate</name>
    </ligand>
</feature>
<dbReference type="Gene3D" id="3.40.50.450">
    <property type="match status" value="2"/>
</dbReference>
<dbReference type="NCBIfam" id="NF005301">
    <property type="entry name" value="PRK06830.1"/>
    <property type="match status" value="1"/>
</dbReference>
<keyword evidence="6 12" id="KW-0547">Nucleotide-binding</keyword>
<feature type="binding site" evidence="12">
    <location>
        <begin position="269"/>
        <end position="272"/>
    </location>
    <ligand>
        <name>ATP</name>
        <dbReference type="ChEBI" id="CHEBI:30616"/>
    </ligand>
</feature>
<comment type="subcellular location">
    <subcellularLocation>
        <location evidence="12">Cytoplasm</location>
    </subcellularLocation>
</comment>
<comment type="activity regulation">
    <text evidence="12">Allosterically activated by AMP.</text>
</comment>
<feature type="binding site" evidence="12">
    <location>
        <position position="270"/>
    </location>
    <ligand>
        <name>Mg(2+)</name>
        <dbReference type="ChEBI" id="CHEBI:18420"/>
        <note>catalytic</note>
    </ligand>
</feature>
<dbReference type="EC" id="2.7.1.11" evidence="12"/>
<dbReference type="InterPro" id="IPR012004">
    <property type="entry name" value="PyroP-dep_PFK_TP0108"/>
</dbReference>
<comment type="subunit">
    <text evidence="12">Homotetramer.</text>
</comment>
<evidence type="ECO:0000256" key="3">
    <source>
        <dbReference type="ARBA" id="ARBA00022533"/>
    </source>
</evidence>
<evidence type="ECO:0000256" key="2">
    <source>
        <dbReference type="ARBA" id="ARBA00002659"/>
    </source>
</evidence>
<dbReference type="AlphaFoldDB" id="A0AAD3T960"/>
<comment type="pathway">
    <text evidence="12">Carbohydrate degradation; glycolysis; D-glyceraldehyde 3-phosphate and glycerone phosphate from D-glucose: step 3/4.</text>
</comment>
<evidence type="ECO:0000256" key="9">
    <source>
        <dbReference type="ARBA" id="ARBA00022842"/>
    </source>
</evidence>
<comment type="caution">
    <text evidence="14">The sequence shown here is derived from an EMBL/GenBank/DDBJ whole genome shotgun (WGS) entry which is preliminary data.</text>
</comment>
<comment type="catalytic activity">
    <reaction evidence="11 12">
        <text>beta-D-fructose 6-phosphate + ATP = beta-D-fructose 1,6-bisphosphate + ADP + H(+)</text>
        <dbReference type="Rhea" id="RHEA:16109"/>
        <dbReference type="ChEBI" id="CHEBI:15378"/>
        <dbReference type="ChEBI" id="CHEBI:30616"/>
        <dbReference type="ChEBI" id="CHEBI:32966"/>
        <dbReference type="ChEBI" id="CHEBI:57634"/>
        <dbReference type="ChEBI" id="CHEBI:456216"/>
        <dbReference type="EC" id="2.7.1.11"/>
    </reaction>
</comment>
<dbReference type="InterPro" id="IPR000023">
    <property type="entry name" value="Phosphofructokinase_dom"/>
</dbReference>
<keyword evidence="15" id="KW-1185">Reference proteome</keyword>
<evidence type="ECO:0000259" key="13">
    <source>
        <dbReference type="Pfam" id="PF00365"/>
    </source>
</evidence>
<dbReference type="Proteomes" id="UP001279734">
    <property type="component" value="Unassembled WGS sequence"/>
</dbReference>
<feature type="binding site" evidence="12">
    <location>
        <begin position="298"/>
        <end position="300"/>
    </location>
    <ligand>
        <name>substrate</name>
    </ligand>
</feature>
<feature type="binding site" evidence="12">
    <location>
        <position position="180"/>
    </location>
    <ligand>
        <name>ATP</name>
        <dbReference type="ChEBI" id="CHEBI:30616"/>
    </ligand>
</feature>
<comment type="cofactor">
    <cofactor evidence="1 12">
        <name>Mg(2+)</name>
        <dbReference type="ChEBI" id="CHEBI:18420"/>
    </cofactor>
</comment>
<dbReference type="FunFam" id="3.40.50.450:FF:000002">
    <property type="entry name" value="ATP-dependent 6-phosphofructokinase"/>
    <property type="match status" value="1"/>
</dbReference>
<keyword evidence="12" id="KW-0963">Cytoplasm</keyword>
<keyword evidence="4 12" id="KW-0808">Transferase</keyword>
<dbReference type="GO" id="GO:0046872">
    <property type="term" value="F:metal ion binding"/>
    <property type="evidence" value="ECO:0007669"/>
    <property type="project" value="UniProtKB-KW"/>
</dbReference>
<dbReference type="GO" id="GO:0003872">
    <property type="term" value="F:6-phosphofructokinase activity"/>
    <property type="evidence" value="ECO:0007669"/>
    <property type="project" value="UniProtKB-UniRule"/>
</dbReference>
<evidence type="ECO:0000256" key="12">
    <source>
        <dbReference type="HAMAP-Rule" id="MF_03186"/>
    </source>
</evidence>
<dbReference type="Pfam" id="PF00365">
    <property type="entry name" value="PFK"/>
    <property type="match status" value="1"/>
</dbReference>
<evidence type="ECO:0000256" key="8">
    <source>
        <dbReference type="ARBA" id="ARBA00022840"/>
    </source>
</evidence>
<feature type="binding site" evidence="12">
    <location>
        <begin position="244"/>
        <end position="245"/>
    </location>
    <ligand>
        <name>ATP</name>
        <dbReference type="ChEBI" id="CHEBI:30616"/>
    </ligand>
</feature>
<keyword evidence="5 12" id="KW-0479">Metal-binding</keyword>
<gene>
    <name evidence="12" type="primary">PFK</name>
    <name evidence="14" type="ORF">Nepgr_026522</name>
</gene>
<dbReference type="InterPro" id="IPR050929">
    <property type="entry name" value="PFKA"/>
</dbReference>
<evidence type="ECO:0000256" key="10">
    <source>
        <dbReference type="ARBA" id="ARBA00023152"/>
    </source>
</evidence>
<sequence length="528" mass="57763">MESICPVVGPLVPPATITYLSNGVSGSLRLGLSCSLKSRSLCKSNRVFTESKNPEIDFSDPDWKTKFQQDFERRFNIPHLTDIFKDLQPIPSTFCLRSRTPVSEDFADGYPSDAKWHGYINNNDRVLLKVIHYSSPTSAGAECIGPGCTWVEQWVHRAGPREKIYFKPEKVNAAIVTCGGLCPGLNDVIRQIVITLEIYGVKNIVGIPFGYRGFTDKGIKEMPLTRKVVQNIHLSGGSLLGVSRGGPTTKEIVDSMEERGINMLFVLGGNGTHAGANAIHDEVRKRRMKVVVVGVPKTIDNDILLLDKTFGFDTAVEEAQRAINSAYIEAHSAYHGVGLVKLMGRSSGFIAMHASLSSGQVDICLIPEVPFHLHGPHGVLRHLKYLLDSKGSAVICVAEGAGQNLIQKTNAKDASGNMILGDIGVHIQQEIKKYFKEIGIPADVKYIDPTYMIRAVRANASDGILCTVLGQNAVHGAFAGYSGITVGICNTHYVYFPIPEVISYPKVVDPNSRMWHRCLTSTGQPDFI</sequence>
<keyword evidence="8 12" id="KW-0067">ATP-binding</keyword>
<accession>A0AAD3T960</accession>
<dbReference type="GO" id="GO:0005524">
    <property type="term" value="F:ATP binding"/>
    <property type="evidence" value="ECO:0007669"/>
    <property type="project" value="UniProtKB-KW"/>
</dbReference>
<dbReference type="HAMAP" id="MF_01981">
    <property type="entry name" value="Phosphofructokinase_II_X"/>
    <property type="match status" value="1"/>
</dbReference>
<feature type="binding site" evidence="12">
    <location>
        <begin position="451"/>
        <end position="454"/>
    </location>
    <ligand>
        <name>substrate</name>
    </ligand>
</feature>
<keyword evidence="9 12" id="KW-0460">Magnesium</keyword>
<dbReference type="GO" id="GO:0006002">
    <property type="term" value="P:fructose 6-phosphate metabolic process"/>
    <property type="evidence" value="ECO:0007669"/>
    <property type="project" value="InterPro"/>
</dbReference>
<keyword evidence="10 12" id="KW-0324">Glycolysis</keyword>
<comment type="function">
    <text evidence="2 12">Catalyzes the phosphorylation of D-fructose 6-phosphate to fructose 1,6-bisphosphate by ATP, the first committing step of glycolysis.</text>
</comment>
<evidence type="ECO:0000256" key="11">
    <source>
        <dbReference type="ARBA" id="ARBA00048070"/>
    </source>
</evidence>
<dbReference type="PANTHER" id="PTHR45770">
    <property type="entry name" value="ATP-DEPENDENT 6-PHOSPHOFRUCTOKINASE 1"/>
    <property type="match status" value="1"/>
</dbReference>
<feature type="active site" description="Proton acceptor" evidence="12">
    <location>
        <position position="300"/>
    </location>
</feature>
<evidence type="ECO:0000313" key="15">
    <source>
        <dbReference type="Proteomes" id="UP001279734"/>
    </source>
</evidence>
<evidence type="ECO:0000313" key="14">
    <source>
        <dbReference type="EMBL" id="GMH24679.1"/>
    </source>
</evidence>
<protein>
    <recommendedName>
        <fullName evidence="12">ATP-dependent 6-phosphofructokinase</fullName>
        <shortName evidence="12">ATP-PFK</shortName>
        <shortName evidence="12">Phosphofructokinase</shortName>
        <ecNumber evidence="12">2.7.1.11</ecNumber>
    </recommendedName>
    <alternativeName>
        <fullName evidence="12">Phosphohexokinase</fullName>
    </alternativeName>
</protein>
<evidence type="ECO:0000256" key="5">
    <source>
        <dbReference type="ARBA" id="ARBA00022723"/>
    </source>
</evidence>
<evidence type="ECO:0000256" key="4">
    <source>
        <dbReference type="ARBA" id="ARBA00022679"/>
    </source>
</evidence>
<comment type="similarity">
    <text evidence="12">Belongs to the phosphofructokinase type A (PFKA) family. PPi-dependent PFK group II subfamily. Atypical ATP-dependent clade 'X' sub-subfamily.</text>
</comment>
<evidence type="ECO:0000256" key="1">
    <source>
        <dbReference type="ARBA" id="ARBA00001946"/>
    </source>
</evidence>
<feature type="binding site" evidence="12">
    <location>
        <position position="399"/>
    </location>
    <ligand>
        <name>substrate</name>
    </ligand>
</feature>
<name>A0AAD3T960_NEPGR</name>
<feature type="domain" description="Phosphofructokinase" evidence="13">
    <location>
        <begin position="173"/>
        <end position="475"/>
    </location>
</feature>
<dbReference type="InterPro" id="IPR035966">
    <property type="entry name" value="PKF_sf"/>
</dbReference>
<feature type="site" description="Important for substrate specificity; cannot use PPi as phosphoryl donor" evidence="12">
    <location>
        <position position="271"/>
    </location>
</feature>